<dbReference type="OrthoDB" id="2020070at2759"/>
<evidence type="ECO:0000313" key="2">
    <source>
        <dbReference type="EMBL" id="CDH53701.1"/>
    </source>
</evidence>
<feature type="transmembrane region" description="Helical" evidence="1">
    <location>
        <begin position="14"/>
        <end position="35"/>
    </location>
</feature>
<protein>
    <submittedName>
        <fullName evidence="2">Protein</fullName>
    </submittedName>
</protein>
<dbReference type="AlphaFoldDB" id="A0A068RXK0"/>
<dbReference type="PANTHER" id="PTHR33604">
    <property type="entry name" value="OSJNBA0004B13.7 PROTEIN"/>
    <property type="match status" value="1"/>
</dbReference>
<dbReference type="VEuPathDB" id="FungiDB:LCOR_05030.1"/>
<gene>
    <name evidence="2" type="ORF">LCOR_05030.1</name>
</gene>
<keyword evidence="3" id="KW-1185">Reference proteome</keyword>
<reference evidence="2" key="1">
    <citation type="submission" date="2013-08" db="EMBL/GenBank/DDBJ databases">
        <title>Gene expansion shapes genome architecture in the human pathogen Lichtheimia corymbifera: an evolutionary genomics analysis in the ancient terrestrial Mucorales (Mucoromycotina).</title>
        <authorList>
            <person name="Schwartze V.U."/>
            <person name="Winter S."/>
            <person name="Shelest E."/>
            <person name="Marcet-Houben M."/>
            <person name="Horn F."/>
            <person name="Wehner S."/>
            <person name="Hoffmann K."/>
            <person name="Riege K."/>
            <person name="Sammeth M."/>
            <person name="Nowrousian M."/>
            <person name="Valiante V."/>
            <person name="Linde J."/>
            <person name="Jacobsen I.D."/>
            <person name="Marz M."/>
            <person name="Brakhage A.A."/>
            <person name="Gabaldon T."/>
            <person name="Bocker S."/>
            <person name="Voigt K."/>
        </authorList>
    </citation>
    <scope>NUCLEOTIDE SEQUENCE [LARGE SCALE GENOMIC DNA]</scope>
    <source>
        <strain evidence="2">FSU 9682</strain>
    </source>
</reference>
<accession>A0A068RXK0</accession>
<proteinExistence type="predicted"/>
<dbReference type="EMBL" id="CBTN010000019">
    <property type="protein sequence ID" value="CDH53701.1"/>
    <property type="molecule type" value="Genomic_DNA"/>
</dbReference>
<organism evidence="2 3">
    <name type="scientific">Lichtheimia corymbifera JMRC:FSU:9682</name>
    <dbReference type="NCBI Taxonomy" id="1263082"/>
    <lineage>
        <taxon>Eukaryota</taxon>
        <taxon>Fungi</taxon>
        <taxon>Fungi incertae sedis</taxon>
        <taxon>Mucoromycota</taxon>
        <taxon>Mucoromycotina</taxon>
        <taxon>Mucoromycetes</taxon>
        <taxon>Mucorales</taxon>
        <taxon>Lichtheimiaceae</taxon>
        <taxon>Lichtheimia</taxon>
    </lineage>
</organism>
<dbReference type="PANTHER" id="PTHR33604:SF3">
    <property type="entry name" value="OSJNBA0004B13.7 PROTEIN"/>
    <property type="match status" value="1"/>
</dbReference>
<keyword evidence="1" id="KW-0812">Transmembrane</keyword>
<comment type="caution">
    <text evidence="2">The sequence shown here is derived from an EMBL/GenBank/DDBJ whole genome shotgun (WGS) entry which is preliminary data.</text>
</comment>
<dbReference type="STRING" id="1263082.A0A068RXK0"/>
<keyword evidence="1" id="KW-0472">Membrane</keyword>
<sequence length="854" mass="96709">MAVLLQPQRSRQTLTLLAGALLSCIVLLATSYFAWTSSHVRPNDDKAPSNHHHAEIDIVQYPDVSEQLDQDTLNALLLSAGASSSSSSSSLPSFERQHTWTQLNQLVSNVDETSLPGVTAIVLYNEEVAMQIKAITQQPQPSAIAPVAVWIICTTEDERRIVEQQSFPSIVQVLVRDKSSWLPVPATDFVWLIDKGVVPGSRYLDLLLKLAHTNEYKNTLLGSTPVTLVQHELDGQITCKAIEQHQQQQQTHSAQTIRYTWLLRRHWLAALMKEDVIPPAENNALGYWISLSINKHAGIPLIGLPTTNDADYRVEQRNGNNDHCAAFNEYIEQHPNALVGQQFPLENQDEQKEAAIFFVSDMNNEWVQLACDMHQHQDNNNAAVHIVTITDNDIHHQCPSLPLSRIHHFDIGSTDLDTSELVQQLMQIIRITQPKLFFYMQPSASSAAQHALEYTKVLLMDGSTTMIGLPSQSLQHLSWITELPVETLSKWHDFTLKVILTTEKHHAESFMHLYESVHNAEYLGDRVDLMLYMESSADARTQTAVQGVQWEHGLRDIRHRIVPTERASMFVEAWYPSTNSEYAIILDDGMRLSPLFYIWAKYAILKYRYTATNKNDHLYGISLTAPRILDTAADSDRQLFEAPSSSDNGSKGYLMQVAPSLGAAVYFPEHWREFHDYMNARVADHLDKQLQHIQVPNLRSSQWIHSWRRYMDELVYLRGNVMLYPNLDNGASFATRLELSTDHSHPTPVSMVQLYTLPLVEKDAKGVFTRQLLSEWSDLQTLDMWGKPSTLTELADRGKKLQKEVSACVLGPVYNFDPSELLCPFARVVEYKGGSKEPLPTQTITLYVPAETHP</sequence>
<evidence type="ECO:0000256" key="1">
    <source>
        <dbReference type="SAM" id="Phobius"/>
    </source>
</evidence>
<evidence type="ECO:0000313" key="3">
    <source>
        <dbReference type="Proteomes" id="UP000027586"/>
    </source>
</evidence>
<keyword evidence="1" id="KW-1133">Transmembrane helix</keyword>
<dbReference type="Proteomes" id="UP000027586">
    <property type="component" value="Unassembled WGS sequence"/>
</dbReference>
<name>A0A068RXK0_9FUNG</name>